<gene>
    <name evidence="1" type="ORF">ACFQ63_38250</name>
</gene>
<evidence type="ECO:0000313" key="1">
    <source>
        <dbReference type="EMBL" id="MFE5985514.1"/>
    </source>
</evidence>
<dbReference type="RefSeq" id="WP_386258124.1">
    <property type="nucleotide sequence ID" value="NZ_JBHTRV010000055.1"/>
</dbReference>
<dbReference type="Proteomes" id="UP001600424">
    <property type="component" value="Unassembled WGS sequence"/>
</dbReference>
<proteinExistence type="predicted"/>
<sequence length="119" mass="12617">TTDRMDLQHYTRRFPAAEFVETVNAAALASTVLEKRTPDAGTVYVLARHLLGTARALLAVRDALTDTQFAIACHVAAEDDGEAPTTTDLLDGLAKAGQPLSDDMLAHGRAEQASKAVAL</sequence>
<comment type="caution">
    <text evidence="1">The sequence shown here is derived from an EMBL/GenBank/DDBJ whole genome shotgun (WGS) entry which is preliminary data.</text>
</comment>
<feature type="non-terminal residue" evidence="1">
    <location>
        <position position="1"/>
    </location>
</feature>
<accession>A0ABW6J7G6</accession>
<dbReference type="EMBL" id="JBHTRV010000055">
    <property type="protein sequence ID" value="MFE5985514.1"/>
    <property type="molecule type" value="Genomic_DNA"/>
</dbReference>
<evidence type="ECO:0000313" key="2">
    <source>
        <dbReference type="Proteomes" id="UP001600424"/>
    </source>
</evidence>
<name>A0ABW6J7G6_STRWE</name>
<protein>
    <submittedName>
        <fullName evidence="1">Uncharacterized protein</fullName>
    </submittedName>
</protein>
<keyword evidence="2" id="KW-1185">Reference proteome</keyword>
<organism evidence="1 2">
    <name type="scientific">Streptomyces wedmorensis</name>
    <dbReference type="NCBI Taxonomy" id="43759"/>
    <lineage>
        <taxon>Bacteria</taxon>
        <taxon>Bacillati</taxon>
        <taxon>Actinomycetota</taxon>
        <taxon>Actinomycetes</taxon>
        <taxon>Kitasatosporales</taxon>
        <taxon>Streptomycetaceae</taxon>
        <taxon>Streptomyces</taxon>
    </lineage>
</organism>
<reference evidence="1 2" key="1">
    <citation type="submission" date="2024-09" db="EMBL/GenBank/DDBJ databases">
        <title>The Natural Products Discovery Center: Release of the First 8490 Sequenced Strains for Exploring Actinobacteria Biosynthetic Diversity.</title>
        <authorList>
            <person name="Kalkreuter E."/>
            <person name="Kautsar S.A."/>
            <person name="Yang D."/>
            <person name="Bader C.D."/>
            <person name="Teijaro C.N."/>
            <person name="Fluegel L."/>
            <person name="Davis C.M."/>
            <person name="Simpson J.R."/>
            <person name="Lauterbach L."/>
            <person name="Steele A.D."/>
            <person name="Gui C."/>
            <person name="Meng S."/>
            <person name="Li G."/>
            <person name="Viehrig K."/>
            <person name="Ye F."/>
            <person name="Su P."/>
            <person name="Kiefer A.F."/>
            <person name="Nichols A."/>
            <person name="Cepeda A.J."/>
            <person name="Yan W."/>
            <person name="Fan B."/>
            <person name="Jiang Y."/>
            <person name="Adhikari A."/>
            <person name="Zheng C.-J."/>
            <person name="Schuster L."/>
            <person name="Cowan T.M."/>
            <person name="Smanski M.J."/>
            <person name="Chevrette M.G."/>
            <person name="De Carvalho L.P.S."/>
            <person name="Shen B."/>
        </authorList>
    </citation>
    <scope>NUCLEOTIDE SEQUENCE [LARGE SCALE GENOMIC DNA]</scope>
    <source>
        <strain evidence="1 2">NPDC056472</strain>
    </source>
</reference>